<organism evidence="1 2">
    <name type="scientific">Advenella kashmirensis W13003</name>
    <dbReference type="NCBI Taxonomy" id="1424334"/>
    <lineage>
        <taxon>Bacteria</taxon>
        <taxon>Pseudomonadati</taxon>
        <taxon>Pseudomonadota</taxon>
        <taxon>Betaproteobacteria</taxon>
        <taxon>Burkholderiales</taxon>
        <taxon>Alcaligenaceae</taxon>
    </lineage>
</organism>
<reference evidence="1 2" key="1">
    <citation type="journal article" date="2014" name="Genome Announc.">
        <title>Draft Genome Sequence of Advenella kashmirensis Strain W13003, a Polycyclic Aromatic Hydrocarbon-Degrading Bacterium.</title>
        <authorList>
            <person name="Wang X."/>
            <person name="Jin D."/>
            <person name="Zhou L."/>
            <person name="Wu L."/>
            <person name="An W."/>
            <person name="Zhao L."/>
        </authorList>
    </citation>
    <scope>NUCLEOTIDE SEQUENCE [LARGE SCALE GENOMIC DNA]</scope>
    <source>
        <strain evidence="1 2">W13003</strain>
    </source>
</reference>
<dbReference type="PATRIC" id="fig|1424334.3.peg.3832"/>
<comment type="caution">
    <text evidence="1">The sequence shown here is derived from an EMBL/GenBank/DDBJ whole genome shotgun (WGS) entry which is preliminary data.</text>
</comment>
<dbReference type="RefSeq" id="WP_024006745.1">
    <property type="nucleotide sequence ID" value="NZ_KI650981.1"/>
</dbReference>
<proteinExistence type="predicted"/>
<name>V8QQ29_9BURK</name>
<dbReference type="OrthoDB" id="71568at506"/>
<evidence type="ECO:0000313" key="1">
    <source>
        <dbReference type="EMBL" id="ETF01425.1"/>
    </source>
</evidence>
<protein>
    <submittedName>
        <fullName evidence="1">Uncharacterized protein</fullName>
    </submittedName>
</protein>
<keyword evidence="2" id="KW-1185">Reference proteome</keyword>
<sequence>MGISEMGVSVMKLNNNEVHTNRTALLRSVANTSVVNTLDAAKTSDEQIATMLDCAAIVLRRHSLFQQSPAFPFKLTNGNGMIHARINVPVPLKQVTEMNLQLAELIAEKMDDIPNGFHVTFKWVDQ</sequence>
<dbReference type="Proteomes" id="UP000018733">
    <property type="component" value="Unassembled WGS sequence"/>
</dbReference>
<dbReference type="HOGENOM" id="CLU_1976828_0_0_4"/>
<dbReference type="EMBL" id="AYXT01000012">
    <property type="protein sequence ID" value="ETF01425.1"/>
    <property type="molecule type" value="Genomic_DNA"/>
</dbReference>
<dbReference type="AlphaFoldDB" id="V8QQ29"/>
<evidence type="ECO:0000313" key="2">
    <source>
        <dbReference type="Proteomes" id="UP000018733"/>
    </source>
</evidence>
<accession>V8QQ29</accession>
<gene>
    <name evidence="1" type="ORF">W822_19075</name>
</gene>